<evidence type="ECO:0000313" key="4">
    <source>
        <dbReference type="Proteomes" id="UP001388673"/>
    </source>
</evidence>
<dbReference type="Pfam" id="PF00169">
    <property type="entry name" value="PH"/>
    <property type="match status" value="1"/>
</dbReference>
<evidence type="ECO:0000259" key="2">
    <source>
        <dbReference type="PROSITE" id="PS50003"/>
    </source>
</evidence>
<dbReference type="EMBL" id="JBCAWK010000008">
    <property type="protein sequence ID" value="KAK8850532.1"/>
    <property type="molecule type" value="Genomic_DNA"/>
</dbReference>
<dbReference type="SMART" id="SM00233">
    <property type="entry name" value="PH"/>
    <property type="match status" value="1"/>
</dbReference>
<evidence type="ECO:0000313" key="3">
    <source>
        <dbReference type="EMBL" id="KAK8850532.1"/>
    </source>
</evidence>
<gene>
    <name evidence="3" type="ORF">IAR55_004450</name>
</gene>
<dbReference type="InterPro" id="IPR022164">
    <property type="entry name" value="Kinesin-like"/>
</dbReference>
<name>A0AAW0YJR9_9TREE</name>
<dbReference type="Proteomes" id="UP001388673">
    <property type="component" value="Unassembled WGS sequence"/>
</dbReference>
<proteinExistence type="predicted"/>
<dbReference type="GeneID" id="92181708"/>
<dbReference type="SUPFAM" id="SSF50729">
    <property type="entry name" value="PH domain-like"/>
    <property type="match status" value="1"/>
</dbReference>
<evidence type="ECO:0000256" key="1">
    <source>
        <dbReference type="SAM" id="MobiDB-lite"/>
    </source>
</evidence>
<keyword evidence="4" id="KW-1185">Reference proteome</keyword>
<dbReference type="RefSeq" id="XP_066801963.1">
    <property type="nucleotide sequence ID" value="XM_066947549.1"/>
</dbReference>
<organism evidence="3 4">
    <name type="scientific">Kwoniella newhampshirensis</name>
    <dbReference type="NCBI Taxonomy" id="1651941"/>
    <lineage>
        <taxon>Eukaryota</taxon>
        <taxon>Fungi</taxon>
        <taxon>Dikarya</taxon>
        <taxon>Basidiomycota</taxon>
        <taxon>Agaricomycotina</taxon>
        <taxon>Tremellomycetes</taxon>
        <taxon>Tremellales</taxon>
        <taxon>Cryptococcaceae</taxon>
        <taxon>Kwoniella</taxon>
    </lineage>
</organism>
<dbReference type="PROSITE" id="PS50003">
    <property type="entry name" value="PH_DOMAIN"/>
    <property type="match status" value="1"/>
</dbReference>
<comment type="caution">
    <text evidence="3">The sequence shown here is derived from an EMBL/GenBank/DDBJ whole genome shotgun (WGS) entry which is preliminary data.</text>
</comment>
<dbReference type="Gene3D" id="2.30.29.30">
    <property type="entry name" value="Pleckstrin-homology domain (PH domain)/Phosphotyrosine-binding domain (PTB)"/>
    <property type="match status" value="1"/>
</dbReference>
<protein>
    <recommendedName>
        <fullName evidence="2">PH domain-containing protein</fullName>
    </recommendedName>
</protein>
<reference evidence="3 4" key="1">
    <citation type="journal article" date="2024" name="bioRxiv">
        <title>Comparative genomics of Cryptococcus and Kwoniella reveals pathogenesis evolution and contrasting karyotype dynamics via intercentromeric recombination or chromosome fusion.</title>
        <authorList>
            <person name="Coelho M.A."/>
            <person name="David-Palma M."/>
            <person name="Shea T."/>
            <person name="Bowers K."/>
            <person name="McGinley-Smith S."/>
            <person name="Mohammad A.W."/>
            <person name="Gnirke A."/>
            <person name="Yurkov A.M."/>
            <person name="Nowrousian M."/>
            <person name="Sun S."/>
            <person name="Cuomo C.A."/>
            <person name="Heitman J."/>
        </authorList>
    </citation>
    <scope>NUCLEOTIDE SEQUENCE [LARGE SCALE GENOMIC DNA]</scope>
    <source>
        <strain evidence="3 4">CBS 13917</strain>
    </source>
</reference>
<accession>A0AAW0YJR9</accession>
<dbReference type="InterPro" id="IPR001849">
    <property type="entry name" value="PH_domain"/>
</dbReference>
<dbReference type="AlphaFoldDB" id="A0AAW0YJR9"/>
<dbReference type="InterPro" id="IPR011993">
    <property type="entry name" value="PH-like_dom_sf"/>
</dbReference>
<feature type="region of interest" description="Disordered" evidence="1">
    <location>
        <begin position="201"/>
        <end position="224"/>
    </location>
</feature>
<dbReference type="Pfam" id="PF12473">
    <property type="entry name" value="DUF3694"/>
    <property type="match status" value="1"/>
</dbReference>
<sequence>MRHVLALKEKPNYSLHFQIDEPFTSCPPPSYSFVGAARAPLRLLGGEMSSAVTVPILCPYTMEAIGSCRVDSRCTPASTSGIASPASWQPLRSALNPRTRFSFTITVDSVKGMTSDDYAIVHTQVRLSTLLGPNIATENTFASKPVDLDETSVSHLNLRRSVATVVTPEIISYLREGYAIIEFFAKAKPEYLDRLERWDRNREASPPRSSPGTPLRSSEVKPSMRRCETDFIGPELHDILANVEIKELASNGGYVSAEVYDDIFQLHQGLQRRLSITLTHSSGAALAWKRIYHASSSDVRVVEKGHTTSASKPDHEMKLGNQEVDDLSDGTSILRASGVWDTAVHACRQLDRRTPADQHLLVKLTWLLEVDTLDEPAIFHMDLPIKILSRDAKRSSILTFWSPRKVYRSATSIFSLILTPPLARSAQDLWRLDTAKKHVRGEEALGGWKPRSLSLLKDLTRLKRSAKGLADVQATKAVLDLVGEVPLGNEMGPEDREALLRRCLDLWKLEMDQRFSFDFKKESAEEEAVAKNFRKLLPELEPKLVPTVKSEVKVDNVVKSGPLKLLRDSQANEWEKLDFVLRRPYLYIHENPNEREIQIINLTKAHTNVSPDVERLLHKRWAFTIFTPTNSYILQAGSEKELREWFSVISASCED</sequence>
<feature type="domain" description="PH" evidence="2">
    <location>
        <begin position="556"/>
        <end position="654"/>
    </location>
</feature>
<dbReference type="KEGG" id="kne:92181708"/>